<evidence type="ECO:0000313" key="2">
    <source>
        <dbReference type="Proteomes" id="UP000006919"/>
    </source>
</evidence>
<evidence type="ECO:0000313" key="1">
    <source>
        <dbReference type="EMBL" id="ADU24354.1"/>
    </source>
</evidence>
<dbReference type="RefSeq" id="WP_013483891.1">
    <property type="nucleotide sequence ID" value="NC_014825.1"/>
</dbReference>
<dbReference type="KEGG" id="ral:Rumal_3931"/>
<sequence>MKKLHKRFVSFLTATVMMSNLMPLDEMMNLPIHFPKLPSIFTASTIKANAVAADSFNIGEVSFSTPYDFIDYCSYYADDTCMITVEEMIQDPEGEEGTLISQQVTKQFADAHQNDNLTLTFGSDTGSRGEIPEGFVGLGNDDYPFNGTITLPDNGSGAFPLSTYGIPLFSHVNNSVKILSNSRVHDVDTDTYYYPEIKIQFARLSNVGADTSAPLFAQHVYNNSSSTPAHWNVETVSTNALTYSGVIGDITADTEVNLTYTNSSAADVVSNASISDSYYVADVGAICGEMQTGSILNLSYTDNSSSYSITSAYGNAGGLVGSMNGNARINLLAMSSASASKSVVSTSAYSGGLVGNITSEAIINMDSGFTVGGSSATSIPVGGSVTGAAGAGGLFGYYENVTASNTFDIKDYSNEASVYGRYCGGLFGVLENKMVSSAPNTLTITDTTSSGHATLTATSGSGNTYDETGYFGGLVGRYTTDSLTNSLELSELEYSVASDDSFNAFGGAIGYIDVAAYVKADNVAITASGTESRDSIGTSCNNYAFFGGLVGATSASYGDFIDLGDFTLTVTDTSGFNGGGVVGQFYNGVLRFSGITDMTSAKPNGAYATTDADGLRYASYGQLVGYNDNVLVYALGNGSDGNSYGSGWSFKRSSGAISDDLGTWGEVVRSIDDSTSTNAIYFDSTSTNHTATIAAAKPSMGNADDFVRTALNIQLNQGSGYNCLLFTSGNNTRSYLLGTTLTISSGFSLSGTGINGFMRDGTGITVSEGVAASSATSSDIGGVGTFIGTLSGGNNTITLATGEKYGFGISSSSTDEGIGQIYRHQYNGLFSVIGNDTTGTGTVNSLNIAGTINIRNAGADGMSFGAVAARSHGNTALNAITVSASGTNALTVNYHEGAISPGTEDLGKNIGGFIGYVDENTDNGIITITGTSTASPKFVFTGSHKTWLVYGGVIGKIASESIIVNIEQSGSNILTVGMNTDVDNVTVIGDNSDCGGLIGYIISNGSYDDRKINVRNVEFNGCVINNCAEKTAGGFLGYAWMNTTTTIDGVTVKGTSSINNTVLSKTAANVGVICYVATGKWTVNSLSIKKMSMTNGGGTSLGIIVNKAYNSTDGLYLDVLNSGYKLTNADITLPNSIGDFDELAAYSASDVIAGGGGVVSVNTNSSRSGTEAKITVKGTYQNQISRAASTNITAINAAKYANGKSRYYYNLDVMSNADYGQNLVLWSVSKYAASNIADEFIQGEGESFGTTIAADSKTGILTFSGTANLTGLSFYPLKNADTYTIGDLSLTFDYSGIYSTAENVINGDSYIRDPGAVNQHFLMHSGLFMNLETGKAITVTGDLSLAGTFLGLDGTVDETTNSANGYSGVIISKVMNGNFICETGSIALAGITPKTTDNGAYTGGYLLINNIVRESDTVAAPQLIINNLYSGSGYTGTLPVASSLIGSATGNDLTIKFSHVKLDARTTALSGNSGLDTAYNTSRSIFNDAVFLHSIKTNQTATLEYYYTYAEDWEDGDDADSVADRYVTYGKEVKDSLEYRENDVSLENCYSGSNRAYTNPISGTGGVYNFSSGWLPYVAVAFTATNANEMYNRELKVNVEKTGPETGCGTYNHPYVVSGDNLVVIAKFISSGEPSDMQSIRLPKTQLNGITNNAKGDRWCASKTGCAVFELATSGDNNGKYVYTDSSTSPATVYTWTSDNVRLYLASAYYKINSDITLGANYVGLGCTTVINGNYAFRGVIVGEQTSASNAVPKWTITNNSPYPLINVSNGSVIKDINIDVDTDTIVRTQSAATNSAAYFGYNSQCQYYGGIIGEIMGGDNIIDNSYVRYSYTDTDGDENDESFSTAIQLTDNGTNTYGTIVPVGGYVGVVVYGGLIFKNMTSSKTTVANTGLNVYYKTNTTHNLAQDSAEEAIYVNPIVGRVINGYAVNESNQLSVTENGTYHDDANSDAGAARTGTQHTLKNGKKHYSIADIQKYTTITTANSLSVTPPTSATADGTITVPNAQALFILSLITQSGAGTATTSNSNAYVNSFSYGINNTNVYGMSHIADYSDVGTAVTDKYTVTDYDNFASKDTAANTALPYIIKWYTYGTSTNTHHASGVKLFSGDDPNGKELYIAFGNMFLSSTTGTYSNAKGFQAVNSDNTTKLPLTFTKISGNDYTISFNNGSNYIAFENGTSRNIISSNNSYNFEITQITSGEAAGKWEIKGSTSDNRKYLGLRNGNHFTGQAQGGGGNGAQLDFYEKTGEEYDEITYSYPARFVTSSTGYYDISLTGSSYVMPDSFRGLGCVGNYVAGSKMKVDSFTSTASKCTIDVDIYLNKFEYDNYFNNLHSTTTQILSADSGTNNVSKSDSNHGIGLFDSIVTKNASSSISNFTLSGSVNTEIFSNDYSASTHEMDIVASATARFLSVGGVCGASLTDVNITFDQISLNDLTVCGSSAVGGLLGYSGNVGKAVNGVETNIITATQCSATNLSMKMNSSSDQESSEKARNGLGGFVGVCFQGKVIVQGNSASYSTVGLKSIGFESANAEYLSSAGGLVGFAGDGCQAYNMKIQSSDSSSPVTIGGGGIRFAGGICGAMQSRTSGAYEKTENGHTAGDPIPDYVPTCYAVFENCTIENINFKGQFVGGIYGGKWGTTGYTPYSIAINNCKVTGNSASPNTIEAVTVYTTDANYAGGFIGRALVLDNGDPNILIQDSTVSNYSIKGTYCGGFIGYSGSFANNSSVTCYIHDSSVINCTMGDSGNYAGGAIGRIDRKSASSTNKILGYNIKLDDVEAVTGTNMGAWVGYVDGSDDTTSIQFSGMAVYENGFTKNVGNRENFDNASFVFADYDGRSKTSANNTVSNFNDTNNVGMPKAPYVNINPHSAVGTNEIISGDGAVLFGSSITGYSGKTADQTMAAKIYSELSDTTNTRRYTSFVDDPIPTRDDNTGVSIDNYMKHIAGEDGDRISTYQTEAGSLPTGVNNFAVVVISNTDNTETTNLINRYIQLVTNTSNDYTTSSNYYNIAINTCKYSGGKFSVITDTDDPDYAPGLTFNNGVFALSGANADSGARKENTFTLIDVQFTDPFDSDHTDVAYHLYVPVYTVKQMTFSFSAAALTDTNSVTYQTPSVVSDYEAAMASNNRLHVDSLNTWVTQYIRFSYTAEDLNILLSAGNLKWNHNKYVTFNTQIASYKLPDDTYMVLVDPNGDSDKVYYASADDFEALPDSGETGYILGEAGWKIDLTNFTSDSGGTSFSVSSFNKMIAKEIEVETLESDTGGMYNELTFAEGHTVTDNEYSVYRIDNNGIKHYYEYVGGSGNINLSVSNSYVLNEDYYISMYVPKVDGYDSELYFYRIDSPSRLTGTKSAARTSNSPYNVLIADLYEQTTSYTLGNTQVQITDSNRHIEVNAETTIRLTNDTARSYLLDSGKPLYHAFDISLNCYGEDGSVVNEIAGYDATNSTAAYKIGNSSATACVVDKQSNYILVNTTNVMSNLLNASNYTLTVSADIDMVFSDIQAEFPEKLTSNPRVGVKVSATSNLAYDSTQLTHTSMTKPFAPNNYYYYRESANASILTYKAKRELDIYDTIGEESKNYSRLGVNGRTSNGTNNDRTAMLIDSEAVLNATAIEDETHATTRKIRFTLTLNKKTDTPQIANAAITKVEYVKVSDISNYLSGIDLKIGNTSLTKIGESTNDTYIYEMSIDPATDKIYSATIQYYVITGSGFTEYANYQVFLEAELIDGSGETIGNKPTDYLVYTNAKVYPTVIEQSKSNP</sequence>
<dbReference type="EMBL" id="CP002405">
    <property type="protein sequence ID" value="ADU24354.1"/>
    <property type="molecule type" value="Genomic_DNA"/>
</dbReference>
<gene>
    <name evidence="1" type="ordered locus">Rumal_3931</name>
</gene>
<keyword evidence="1" id="KW-0614">Plasmid</keyword>
<accession>E6UL08</accession>
<name>E6UL08_RUMA7</name>
<geneLocation type="plasmid" evidence="1 2">
    <name>pRUMAL02</name>
</geneLocation>
<protein>
    <submittedName>
        <fullName evidence="1">Uncharacterized protein</fullName>
    </submittedName>
</protein>
<proteinExistence type="predicted"/>
<organism evidence="1 2">
    <name type="scientific">Ruminococcus albus (strain ATCC 27210 / DSM 20455 / JCM 14654 / NCDO 2250 / 7)</name>
    <dbReference type="NCBI Taxonomy" id="697329"/>
    <lineage>
        <taxon>Bacteria</taxon>
        <taxon>Bacillati</taxon>
        <taxon>Bacillota</taxon>
        <taxon>Clostridia</taxon>
        <taxon>Eubacteriales</taxon>
        <taxon>Oscillospiraceae</taxon>
        <taxon>Ruminococcus</taxon>
    </lineage>
</organism>
<dbReference type="Proteomes" id="UP000006919">
    <property type="component" value="Plasmid pRUMAL02"/>
</dbReference>
<dbReference type="HOGENOM" id="CLU_000230_0_0_9"/>
<dbReference type="eggNOG" id="COG3210">
    <property type="taxonomic scope" value="Bacteria"/>
</dbReference>
<reference evidence="2" key="1">
    <citation type="journal article" date="2011" name="J. Bacteriol.">
        <title>Complete genome of the cellulolytic ruminal bacterium Ruminococcus albus 7.</title>
        <authorList>
            <person name="Suen G."/>
            <person name="Stevenson D.M."/>
            <person name="Bruce D.C."/>
            <person name="Chertkov O."/>
            <person name="Copeland A."/>
            <person name="Cheng J.F."/>
            <person name="Detter C."/>
            <person name="Detter J.C."/>
            <person name="Goodwin L.A."/>
            <person name="Han C.S."/>
            <person name="Hauser L.J."/>
            <person name="Ivanova N.N."/>
            <person name="Kyrpides N.C."/>
            <person name="Land M.L."/>
            <person name="Lapidus A."/>
            <person name="Lucas S."/>
            <person name="Ovchinnikova G."/>
            <person name="Pitluck S."/>
            <person name="Tapia R."/>
            <person name="Woyke T."/>
            <person name="Boyum J."/>
            <person name="Mead D."/>
            <person name="Weimer P.J."/>
        </authorList>
    </citation>
    <scope>NUCLEOTIDE SEQUENCE [LARGE SCALE GENOMIC DNA]</scope>
    <source>
        <strain evidence="2">ATCC 27210 / DSM 20455 / JCM 14654 / NCDO 2250 / 7</strain>
        <plasmid evidence="2">pRUMAL02</plasmid>
    </source>
</reference>